<evidence type="ECO:0000256" key="5">
    <source>
        <dbReference type="SAM" id="MobiDB-lite"/>
    </source>
</evidence>
<organism evidence="6">
    <name type="scientific">Chloropicon roscoffensis</name>
    <dbReference type="NCBI Taxonomy" id="1461544"/>
    <lineage>
        <taxon>Eukaryota</taxon>
        <taxon>Viridiplantae</taxon>
        <taxon>Chlorophyta</taxon>
        <taxon>Chloropicophyceae</taxon>
        <taxon>Chloropicales</taxon>
        <taxon>Chloropicaceae</taxon>
        <taxon>Chloropicon</taxon>
    </lineage>
</organism>
<feature type="region of interest" description="Disordered" evidence="5">
    <location>
        <begin position="158"/>
        <end position="197"/>
    </location>
</feature>
<keyword evidence="4" id="KW-0539">Nucleus</keyword>
<evidence type="ECO:0000256" key="2">
    <source>
        <dbReference type="ARBA" id="ARBA00004496"/>
    </source>
</evidence>
<proteinExistence type="predicted"/>
<feature type="compositionally biased region" description="Basic and acidic residues" evidence="5">
    <location>
        <begin position="179"/>
        <end position="197"/>
    </location>
</feature>
<protein>
    <recommendedName>
        <fullName evidence="7">Chloride conductance regulatory protein ICln</fullName>
    </recommendedName>
</protein>
<dbReference type="AlphaFoldDB" id="A0A7S3C819"/>
<dbReference type="GO" id="GO:0034715">
    <property type="term" value="C:pICln-Sm protein complex"/>
    <property type="evidence" value="ECO:0007669"/>
    <property type="project" value="TreeGrafter"/>
</dbReference>
<name>A0A7S3C819_9CHLO</name>
<evidence type="ECO:0000256" key="3">
    <source>
        <dbReference type="ARBA" id="ARBA00022490"/>
    </source>
</evidence>
<dbReference type="Pfam" id="PF03517">
    <property type="entry name" value="Voldacs"/>
    <property type="match status" value="1"/>
</dbReference>
<gene>
    <name evidence="6" type="ORF">CROS1456_LOCUS1706</name>
</gene>
<evidence type="ECO:0000313" key="6">
    <source>
        <dbReference type="EMBL" id="CAE0188637.1"/>
    </source>
</evidence>
<dbReference type="SUPFAM" id="SSF50729">
    <property type="entry name" value="PH domain-like"/>
    <property type="match status" value="1"/>
</dbReference>
<dbReference type="PANTHER" id="PTHR21399:SF0">
    <property type="entry name" value="METHYLOSOME SUBUNIT PICLN"/>
    <property type="match status" value="1"/>
</dbReference>
<keyword evidence="3" id="KW-0963">Cytoplasm</keyword>
<dbReference type="InterPro" id="IPR039924">
    <property type="entry name" value="ICln/Lot5/Saf5"/>
</dbReference>
<evidence type="ECO:0000256" key="1">
    <source>
        <dbReference type="ARBA" id="ARBA00004123"/>
    </source>
</evidence>
<evidence type="ECO:0008006" key="7">
    <source>
        <dbReference type="Google" id="ProtNLM"/>
    </source>
</evidence>
<dbReference type="GO" id="GO:0000387">
    <property type="term" value="P:spliceosomal snRNP assembly"/>
    <property type="evidence" value="ECO:0007669"/>
    <property type="project" value="TreeGrafter"/>
</dbReference>
<dbReference type="EMBL" id="HBHZ01002196">
    <property type="protein sequence ID" value="CAE0188637.1"/>
    <property type="molecule type" value="Transcribed_RNA"/>
</dbReference>
<dbReference type="GO" id="GO:0045292">
    <property type="term" value="P:mRNA cis splicing, via spliceosome"/>
    <property type="evidence" value="ECO:0007669"/>
    <property type="project" value="TreeGrafter"/>
</dbReference>
<dbReference type="GO" id="GO:0005829">
    <property type="term" value="C:cytosol"/>
    <property type="evidence" value="ECO:0007669"/>
    <property type="project" value="TreeGrafter"/>
</dbReference>
<dbReference type="InterPro" id="IPR011993">
    <property type="entry name" value="PH-like_dom_sf"/>
</dbReference>
<dbReference type="GO" id="GO:0005681">
    <property type="term" value="C:spliceosomal complex"/>
    <property type="evidence" value="ECO:0007669"/>
    <property type="project" value="TreeGrafter"/>
</dbReference>
<evidence type="ECO:0000256" key="4">
    <source>
        <dbReference type="ARBA" id="ARBA00023242"/>
    </source>
</evidence>
<sequence length="197" mass="20542">MEGSLVADRLSRLGLSAGQSGAAADGGVLQLRENEELLGERPSVGLSVGTESVGTQGKVSITSRRVVWVPDDPQSCSSCSVDLSHVVMHAQSSPAEGRPGGVYLQVEAKPQEGEEGDGEGAVETLELVLTHQDQSCLDELYGLLCDGVVMNPDEGFLDGEDGGWDGGPADFFVAGGPPRGDREGEPSQDENDRFADA</sequence>
<comment type="subcellular location">
    <subcellularLocation>
        <location evidence="2">Cytoplasm</location>
    </subcellularLocation>
    <subcellularLocation>
        <location evidence="1">Nucleus</location>
    </subcellularLocation>
</comment>
<reference evidence="6" key="1">
    <citation type="submission" date="2021-01" db="EMBL/GenBank/DDBJ databases">
        <authorList>
            <person name="Corre E."/>
            <person name="Pelletier E."/>
            <person name="Niang G."/>
            <person name="Scheremetjew M."/>
            <person name="Finn R."/>
            <person name="Kale V."/>
            <person name="Holt S."/>
            <person name="Cochrane G."/>
            <person name="Meng A."/>
            <person name="Brown T."/>
            <person name="Cohen L."/>
        </authorList>
    </citation>
    <scope>NUCLEOTIDE SEQUENCE</scope>
    <source>
        <strain evidence="6">RCC1871</strain>
    </source>
</reference>
<dbReference type="PANTHER" id="PTHR21399">
    <property type="entry name" value="CHLORIDE CONDUCTANCE REGULATORY PROTEIN ICLN"/>
    <property type="match status" value="1"/>
</dbReference>
<accession>A0A7S3C819</accession>
<dbReference type="Gene3D" id="2.30.29.30">
    <property type="entry name" value="Pleckstrin-homology domain (PH domain)/Phosphotyrosine-binding domain (PTB)"/>
    <property type="match status" value="1"/>
</dbReference>